<feature type="binding site" evidence="8">
    <location>
        <position position="145"/>
    </location>
    <ligand>
        <name>Zn(2+)</name>
        <dbReference type="ChEBI" id="CHEBI:29105"/>
        <label>1</label>
        <note>catalytic</note>
    </ligand>
</feature>
<dbReference type="AlphaFoldDB" id="A0A2S5KM73"/>
<dbReference type="CDD" id="cd07717">
    <property type="entry name" value="RNaseZ_ZiPD-like_MBL-fold"/>
    <property type="match status" value="1"/>
</dbReference>
<dbReference type="GO" id="GO:0008270">
    <property type="term" value="F:zinc ion binding"/>
    <property type="evidence" value="ECO:0007669"/>
    <property type="project" value="UniProtKB-UniRule"/>
</dbReference>
<dbReference type="GO" id="GO:0042781">
    <property type="term" value="F:3'-tRNA processing endoribonuclease activity"/>
    <property type="evidence" value="ECO:0007669"/>
    <property type="project" value="UniProtKB-UniRule"/>
</dbReference>
<comment type="subunit">
    <text evidence="1 8">Homodimer.</text>
</comment>
<keyword evidence="2 8" id="KW-0819">tRNA processing</keyword>
<evidence type="ECO:0000256" key="6">
    <source>
        <dbReference type="ARBA" id="ARBA00022801"/>
    </source>
</evidence>
<keyword evidence="6 8" id="KW-0378">Hydrolase</keyword>
<comment type="cofactor">
    <cofactor evidence="8">
        <name>Zn(2+)</name>
        <dbReference type="ChEBI" id="CHEBI:29105"/>
    </cofactor>
    <text evidence="8">Binds 2 Zn(2+) ions.</text>
</comment>
<evidence type="ECO:0000256" key="1">
    <source>
        <dbReference type="ARBA" id="ARBA00011738"/>
    </source>
</evidence>
<dbReference type="HAMAP" id="MF_01818">
    <property type="entry name" value="RNase_Z_BN"/>
    <property type="match status" value="1"/>
</dbReference>
<dbReference type="SUPFAM" id="SSF56281">
    <property type="entry name" value="Metallo-hydrolase/oxidoreductase"/>
    <property type="match status" value="1"/>
</dbReference>
<dbReference type="PANTHER" id="PTHR46018">
    <property type="entry name" value="ZINC PHOSPHODIESTERASE ELAC PROTEIN 1"/>
    <property type="match status" value="1"/>
</dbReference>
<evidence type="ECO:0000256" key="3">
    <source>
        <dbReference type="ARBA" id="ARBA00022722"/>
    </source>
</evidence>
<evidence type="ECO:0000313" key="9">
    <source>
        <dbReference type="EMBL" id="PPC75812.1"/>
    </source>
</evidence>
<dbReference type="EMBL" id="PRLP01000068">
    <property type="protein sequence ID" value="PPC75812.1"/>
    <property type="molecule type" value="Genomic_DNA"/>
</dbReference>
<evidence type="ECO:0000313" key="10">
    <source>
        <dbReference type="Proteomes" id="UP000238196"/>
    </source>
</evidence>
<comment type="caution">
    <text evidence="9">The sequence shown here is derived from an EMBL/GenBank/DDBJ whole genome shotgun (WGS) entry which is preliminary data.</text>
</comment>
<feature type="binding site" evidence="8">
    <location>
        <position position="215"/>
    </location>
    <ligand>
        <name>Zn(2+)</name>
        <dbReference type="ChEBI" id="CHEBI:29105"/>
        <label>1</label>
        <note>catalytic</note>
    </ligand>
</feature>
<reference evidence="9 10" key="1">
    <citation type="submission" date="2018-02" db="EMBL/GenBank/DDBJ databases">
        <title>novel marine gammaproteobacteria from coastal saline agro ecosystem.</title>
        <authorList>
            <person name="Krishnan R."/>
            <person name="Ramesh Kumar N."/>
        </authorList>
    </citation>
    <scope>NUCLEOTIDE SEQUENCE [LARGE SCALE GENOMIC DNA]</scope>
    <source>
        <strain evidence="9 10">228</strain>
    </source>
</reference>
<comment type="similarity">
    <text evidence="8">Belongs to the RNase Z family.</text>
</comment>
<evidence type="ECO:0000256" key="2">
    <source>
        <dbReference type="ARBA" id="ARBA00022694"/>
    </source>
</evidence>
<feature type="binding site" evidence="8">
    <location>
        <position position="62"/>
    </location>
    <ligand>
        <name>Zn(2+)</name>
        <dbReference type="ChEBI" id="CHEBI:29105"/>
        <label>1</label>
        <note>catalytic</note>
    </ligand>
</feature>
<proteinExistence type="inferred from homology"/>
<evidence type="ECO:0000256" key="8">
    <source>
        <dbReference type="HAMAP-Rule" id="MF_01818"/>
    </source>
</evidence>
<feature type="active site" description="Proton acceptor" evidence="8">
    <location>
        <position position="66"/>
    </location>
</feature>
<comment type="function">
    <text evidence="8">Zinc phosphodiesterase, which displays some tRNA 3'-processing endonuclease activity. Probably involved in tRNA maturation, by removing a 3'-trailer from precursor tRNA.</text>
</comment>
<evidence type="ECO:0000256" key="7">
    <source>
        <dbReference type="ARBA" id="ARBA00022833"/>
    </source>
</evidence>
<keyword evidence="4 8" id="KW-0479">Metal-binding</keyword>
<keyword evidence="3 8" id="KW-0540">Nuclease</keyword>
<organism evidence="9 10">
    <name type="scientific">Proteobacteria bacterium 228</name>
    <dbReference type="NCBI Taxonomy" id="2083153"/>
    <lineage>
        <taxon>Bacteria</taxon>
        <taxon>Pseudomonadati</taxon>
        <taxon>Pseudomonadota</taxon>
    </lineage>
</organism>
<keyword evidence="7 8" id="KW-0862">Zinc</keyword>
<accession>A0A2S5KM73</accession>
<dbReference type="PANTHER" id="PTHR46018:SF2">
    <property type="entry name" value="ZINC PHOSPHODIESTERASE ELAC PROTEIN 1"/>
    <property type="match status" value="1"/>
</dbReference>
<comment type="catalytic activity">
    <reaction evidence="8">
        <text>Endonucleolytic cleavage of RNA, removing extra 3' nucleotides from tRNA precursor, generating 3' termini of tRNAs. A 3'-hydroxy group is left at the tRNA terminus and a 5'-phosphoryl group is left at the trailer molecule.</text>
        <dbReference type="EC" id="3.1.26.11"/>
    </reaction>
</comment>
<dbReference type="InterPro" id="IPR013471">
    <property type="entry name" value="RNase_Z/BN"/>
</dbReference>
<name>A0A2S5KM73_9PROT</name>
<keyword evidence="5 8" id="KW-0255">Endonuclease</keyword>
<protein>
    <recommendedName>
        <fullName evidence="8">Ribonuclease Z</fullName>
        <shortName evidence="8">RNase Z</shortName>
        <ecNumber evidence="8">3.1.26.11</ecNumber>
    </recommendedName>
    <alternativeName>
        <fullName evidence="8">tRNA 3 endonuclease</fullName>
    </alternativeName>
    <alternativeName>
        <fullName evidence="8">tRNase Z</fullName>
    </alternativeName>
</protein>
<dbReference type="EC" id="3.1.26.11" evidence="8"/>
<dbReference type="OrthoDB" id="9803916at2"/>
<dbReference type="Proteomes" id="UP000238196">
    <property type="component" value="Unassembled WGS sequence"/>
</dbReference>
<gene>
    <name evidence="8" type="primary">rnz</name>
    <name evidence="9" type="ORF">C4K68_18765</name>
</gene>
<sequence>MELLFLGTSSGTPTKARNVSALALRRAGSKSWCLIDCGEGTQHQILHTPLSLAQLDTLLITHVHGDHCYGLPGLLASAALSGRKQPLRIIAPAAIRSLIDCYQQLTELRLTYAIDFIAVEELVGTNGAQQIITPEFAIDAFPLSHRVPSYAYRFSERQLEGKLDIDKLRAEDIPPGPMWHQLLKGAVLNFNGRQLNGHDYLLAPRQPRAVVIAGDNDEPSCLSEAVAGASLLVHEATFTVDIHHKVGPAAGHSDAARVARFAAGQQLPHLVLSHFSARYGYGSRSPCIADIEQEARQYYAGSLWLANDFDLLHLDKQLQLSVSSLRPSS</sequence>
<dbReference type="Pfam" id="PF23023">
    <property type="entry name" value="Anti-Pycsar_Apyc1"/>
    <property type="match status" value="1"/>
</dbReference>
<dbReference type="Gene3D" id="3.60.15.10">
    <property type="entry name" value="Ribonuclease Z/Hydroxyacylglutathione hydrolase-like"/>
    <property type="match status" value="1"/>
</dbReference>
<evidence type="ECO:0000256" key="4">
    <source>
        <dbReference type="ARBA" id="ARBA00022723"/>
    </source>
</evidence>
<evidence type="ECO:0000256" key="5">
    <source>
        <dbReference type="ARBA" id="ARBA00022759"/>
    </source>
</evidence>
<feature type="binding site" evidence="8">
    <location>
        <position position="215"/>
    </location>
    <ligand>
        <name>Zn(2+)</name>
        <dbReference type="ChEBI" id="CHEBI:29105"/>
        <label>2</label>
        <note>catalytic</note>
    </ligand>
</feature>
<dbReference type="InterPro" id="IPR036866">
    <property type="entry name" value="RibonucZ/Hydroxyglut_hydro"/>
</dbReference>
<feature type="binding site" evidence="8">
    <location>
        <position position="274"/>
    </location>
    <ligand>
        <name>Zn(2+)</name>
        <dbReference type="ChEBI" id="CHEBI:29105"/>
        <label>2</label>
        <note>catalytic</note>
    </ligand>
</feature>
<feature type="binding site" evidence="8">
    <location>
        <position position="64"/>
    </location>
    <ligand>
        <name>Zn(2+)</name>
        <dbReference type="ChEBI" id="CHEBI:29105"/>
        <label>1</label>
        <note>catalytic</note>
    </ligand>
</feature>
<feature type="binding site" evidence="8">
    <location>
        <position position="67"/>
    </location>
    <ligand>
        <name>Zn(2+)</name>
        <dbReference type="ChEBI" id="CHEBI:29105"/>
        <label>2</label>
        <note>catalytic</note>
    </ligand>
</feature>
<feature type="binding site" evidence="8">
    <location>
        <position position="66"/>
    </location>
    <ligand>
        <name>Zn(2+)</name>
        <dbReference type="ChEBI" id="CHEBI:29105"/>
        <label>2</label>
        <note>catalytic</note>
    </ligand>
</feature>